<feature type="region of interest" description="Disordered" evidence="8">
    <location>
        <begin position="262"/>
        <end position="345"/>
    </location>
</feature>
<evidence type="ECO:0000256" key="7">
    <source>
        <dbReference type="ARBA" id="ARBA00023306"/>
    </source>
</evidence>
<dbReference type="Proteomes" id="UP000215914">
    <property type="component" value="Unassembled WGS sequence"/>
</dbReference>
<dbReference type="GO" id="GO:0051301">
    <property type="term" value="P:cell division"/>
    <property type="evidence" value="ECO:0007669"/>
    <property type="project" value="UniProtKB-KW"/>
</dbReference>
<feature type="compositionally biased region" description="Basic and acidic residues" evidence="8">
    <location>
        <begin position="761"/>
        <end position="772"/>
    </location>
</feature>
<evidence type="ECO:0000256" key="6">
    <source>
        <dbReference type="ARBA" id="ARBA00023242"/>
    </source>
</evidence>
<dbReference type="GO" id="GO:0035825">
    <property type="term" value="P:homologous recombination"/>
    <property type="evidence" value="ECO:0007669"/>
    <property type="project" value="UniProtKB-ARBA"/>
</dbReference>
<dbReference type="GO" id="GO:0005634">
    <property type="term" value="C:nucleus"/>
    <property type="evidence" value="ECO:0000318"/>
    <property type="project" value="GO_Central"/>
</dbReference>
<dbReference type="InterPro" id="IPR016024">
    <property type="entry name" value="ARM-type_fold"/>
</dbReference>
<keyword evidence="4" id="KW-0498">Mitosis</keyword>
<keyword evidence="2" id="KW-0132">Cell division</keyword>
<gene>
    <name evidence="9" type="ORF">HanXRQr2_Chr16g0725301</name>
</gene>
<name>A0A9K3DML5_HELAN</name>
<comment type="subcellular location">
    <subcellularLocation>
        <location evidence="1">Nucleus</location>
    </subcellularLocation>
</comment>
<feature type="compositionally biased region" description="Polar residues" evidence="8">
    <location>
        <begin position="610"/>
        <end position="625"/>
    </location>
</feature>
<evidence type="ECO:0000256" key="4">
    <source>
        <dbReference type="ARBA" id="ARBA00022776"/>
    </source>
</evidence>
<feature type="compositionally biased region" description="Polar residues" evidence="8">
    <location>
        <begin position="773"/>
        <end position="785"/>
    </location>
</feature>
<evidence type="ECO:0000256" key="8">
    <source>
        <dbReference type="SAM" id="MobiDB-lite"/>
    </source>
</evidence>
<dbReference type="SUPFAM" id="SSF63748">
    <property type="entry name" value="Tudor/PWWP/MBT"/>
    <property type="match status" value="1"/>
</dbReference>
<evidence type="ECO:0000256" key="1">
    <source>
        <dbReference type="ARBA" id="ARBA00004123"/>
    </source>
</evidence>
<feature type="compositionally biased region" description="Polar residues" evidence="8">
    <location>
        <begin position="316"/>
        <end position="329"/>
    </location>
</feature>
<dbReference type="GO" id="GO:0140670">
    <property type="term" value="F:cohesin unloader activity"/>
    <property type="evidence" value="ECO:0000318"/>
    <property type="project" value="GO_Central"/>
</dbReference>
<feature type="region of interest" description="Disordered" evidence="8">
    <location>
        <begin position="608"/>
        <end position="628"/>
    </location>
</feature>
<dbReference type="EMBL" id="MNCJ02000331">
    <property type="protein sequence ID" value="KAF5758085.1"/>
    <property type="molecule type" value="Genomic_DNA"/>
</dbReference>
<evidence type="ECO:0000313" key="9">
    <source>
        <dbReference type="EMBL" id="KAF5758085.1"/>
    </source>
</evidence>
<evidence type="ECO:0000256" key="3">
    <source>
        <dbReference type="ARBA" id="ARBA00022763"/>
    </source>
</evidence>
<sequence length="785" mass="86660">MDYVSPVNELEQRLKEAGEHLAFPPSSTKNLLDLLDKTEHLLSFVGQAPSLSMQGALVPSMGALIADGLLKHSEIDVKIFVASCLCEVARITAPEPPYKDEIMKDIFQLIVLAFGQLSNVNGQSYHKAIHILESVAKVKSCLLILDLECDALVLEMFERFLSEISVKHPHSVFSDIEAIMTVIIEESDEIATELLSLLISHVKKENLGVTIASWKVAEKVLRNCIDTLKPYSETITKLVNSNLDDYAEVVTVLCQNAHENGHMVTRSTRTNSTHKRDRSTLENGGSVKKQKFNDKSPLKGKEVETPRRGRPKKNKNSLNQDNSPNSVQNSKEETRKTRFHDKRQSSSLYNVVVKKEDVIISDHDDAEPLTQQTNINKTQSRRKLSNKRLANGSHGKDTSKKWGQDLVGHRVKVWWPLDKMYYEGTVSSYNHVDNKHKVSYVDGDEEVLDLCSEKWEMLDDVLPDQEQVADLPSPVTTSSERPEQKRKRKRRLPSPDTTSAEQPEQKRKRKQSRPRVVMGLKAWGLHAGSSKTADVICNAENQKDHPVSTPADSSKTADVICSADDQKNTPVSTPADSSKTDDVICNVDIQMNDPVTTPDDSSKTAYVIRSSDNQKNTPVSTPADSSKTEDLICNADNEKNDPLSTPADSSKTADVICNADNLKNIPVSTPADSSKTEDVNCNADNQKNIPVSTPADSSKTEDVNGNADNLKNGPVSSPADSSDVICNADIQKNDPVSAPADSSKTEDVICNADNETNTPEKNGDLQEKKPSESSETTQRLDNTDS</sequence>
<dbReference type="CDD" id="cd20404">
    <property type="entry name" value="Tudor_Agenet_AtEML-like"/>
    <property type="match status" value="1"/>
</dbReference>
<feature type="compositionally biased region" description="Polar residues" evidence="8">
    <location>
        <begin position="369"/>
        <end position="378"/>
    </location>
</feature>
<dbReference type="GO" id="GO:0007064">
    <property type="term" value="P:mitotic sister chromatid cohesion"/>
    <property type="evidence" value="ECO:0000318"/>
    <property type="project" value="GO_Central"/>
</dbReference>
<feature type="compositionally biased region" description="Basic and acidic residues" evidence="8">
    <location>
        <begin position="291"/>
        <end position="307"/>
    </location>
</feature>
<keyword evidence="7" id="KW-0131">Cell cycle</keyword>
<reference evidence="9" key="1">
    <citation type="journal article" date="2017" name="Nature">
        <title>The sunflower genome provides insights into oil metabolism, flowering and Asterid evolution.</title>
        <authorList>
            <person name="Badouin H."/>
            <person name="Gouzy J."/>
            <person name="Grassa C.J."/>
            <person name="Murat F."/>
            <person name="Staton S.E."/>
            <person name="Cottret L."/>
            <person name="Lelandais-Briere C."/>
            <person name="Owens G.L."/>
            <person name="Carrere S."/>
            <person name="Mayjonade B."/>
            <person name="Legrand L."/>
            <person name="Gill N."/>
            <person name="Kane N.C."/>
            <person name="Bowers J.E."/>
            <person name="Hubner S."/>
            <person name="Bellec A."/>
            <person name="Berard A."/>
            <person name="Berges H."/>
            <person name="Blanchet N."/>
            <person name="Boniface M.C."/>
            <person name="Brunel D."/>
            <person name="Catrice O."/>
            <person name="Chaidir N."/>
            <person name="Claudel C."/>
            <person name="Donnadieu C."/>
            <person name="Faraut T."/>
            <person name="Fievet G."/>
            <person name="Helmstetter N."/>
            <person name="King M."/>
            <person name="Knapp S.J."/>
            <person name="Lai Z."/>
            <person name="Le Paslier M.C."/>
            <person name="Lippi Y."/>
            <person name="Lorenzon L."/>
            <person name="Mandel J.R."/>
            <person name="Marage G."/>
            <person name="Marchand G."/>
            <person name="Marquand E."/>
            <person name="Bret-Mestries E."/>
            <person name="Morien E."/>
            <person name="Nambeesan S."/>
            <person name="Nguyen T."/>
            <person name="Pegot-Espagnet P."/>
            <person name="Pouilly N."/>
            <person name="Raftis F."/>
            <person name="Sallet E."/>
            <person name="Schiex T."/>
            <person name="Thomas J."/>
            <person name="Vandecasteele C."/>
            <person name="Vares D."/>
            <person name="Vear F."/>
            <person name="Vautrin S."/>
            <person name="Crespi M."/>
            <person name="Mangin B."/>
            <person name="Burke J.M."/>
            <person name="Salse J."/>
            <person name="Munos S."/>
            <person name="Vincourt P."/>
            <person name="Rieseberg L.H."/>
            <person name="Langlade N.B."/>
        </authorList>
    </citation>
    <scope>NUCLEOTIDE SEQUENCE</scope>
    <source>
        <tissue evidence="9">Leaves</tissue>
    </source>
</reference>
<dbReference type="SUPFAM" id="SSF48371">
    <property type="entry name" value="ARM repeat"/>
    <property type="match status" value="1"/>
</dbReference>
<dbReference type="GO" id="GO:0000785">
    <property type="term" value="C:chromatin"/>
    <property type="evidence" value="ECO:0000318"/>
    <property type="project" value="GO_Central"/>
</dbReference>
<dbReference type="AlphaFoldDB" id="A0A9K3DML5"/>
<dbReference type="PANTHER" id="PTHR12663">
    <property type="entry name" value="ANDROGEN INDUCED INHIBITOR OF PROLIFERATION AS3 / PDS5-RELATED"/>
    <property type="match status" value="1"/>
</dbReference>
<evidence type="ECO:0000313" key="10">
    <source>
        <dbReference type="Proteomes" id="UP000215914"/>
    </source>
</evidence>
<dbReference type="PANTHER" id="PTHR12663:SF69">
    <property type="entry name" value="SISTER CHROMATID COHESION PROTEIN PDS5 HOMOLOG E"/>
    <property type="match status" value="1"/>
</dbReference>
<keyword evidence="3" id="KW-0227">DNA damage</keyword>
<comment type="caution">
    <text evidence="9">The sequence shown here is derived from an EMBL/GenBank/DDBJ whole genome shotgun (WGS) entry which is preliminary data.</text>
</comment>
<keyword evidence="10" id="KW-1185">Reference proteome</keyword>
<feature type="region of interest" description="Disordered" evidence="8">
    <location>
        <begin position="663"/>
        <end position="785"/>
    </location>
</feature>
<organism evidence="9 10">
    <name type="scientific">Helianthus annuus</name>
    <name type="common">Common sunflower</name>
    <dbReference type="NCBI Taxonomy" id="4232"/>
    <lineage>
        <taxon>Eukaryota</taxon>
        <taxon>Viridiplantae</taxon>
        <taxon>Streptophyta</taxon>
        <taxon>Embryophyta</taxon>
        <taxon>Tracheophyta</taxon>
        <taxon>Spermatophyta</taxon>
        <taxon>Magnoliopsida</taxon>
        <taxon>eudicotyledons</taxon>
        <taxon>Gunneridae</taxon>
        <taxon>Pentapetalae</taxon>
        <taxon>asterids</taxon>
        <taxon>campanulids</taxon>
        <taxon>Asterales</taxon>
        <taxon>Asteraceae</taxon>
        <taxon>Asteroideae</taxon>
        <taxon>Heliantheae alliance</taxon>
        <taxon>Heliantheae</taxon>
        <taxon>Helianthus</taxon>
    </lineage>
</organism>
<dbReference type="Pfam" id="PF20168">
    <property type="entry name" value="PDS5"/>
    <property type="match status" value="1"/>
</dbReference>
<feature type="compositionally biased region" description="Polar residues" evidence="8">
    <location>
        <begin position="706"/>
        <end position="720"/>
    </location>
</feature>
<reference evidence="9" key="2">
    <citation type="submission" date="2020-06" db="EMBL/GenBank/DDBJ databases">
        <title>Helianthus annuus Genome sequencing and assembly Release 2.</title>
        <authorList>
            <person name="Gouzy J."/>
            <person name="Langlade N."/>
            <person name="Munos S."/>
        </authorList>
    </citation>
    <scope>NUCLEOTIDE SEQUENCE</scope>
    <source>
        <tissue evidence="9">Leaves</tissue>
    </source>
</reference>
<dbReference type="GO" id="GO:0006281">
    <property type="term" value="P:DNA repair"/>
    <property type="evidence" value="ECO:0007669"/>
    <property type="project" value="UniProtKB-KW"/>
</dbReference>
<proteinExistence type="predicted"/>
<feature type="compositionally biased region" description="Polar residues" evidence="8">
    <location>
        <begin position="682"/>
        <end position="697"/>
    </location>
</feature>
<keyword evidence="6" id="KW-0539">Nucleus</keyword>
<feature type="region of interest" description="Disordered" evidence="8">
    <location>
        <begin position="369"/>
        <end position="401"/>
    </location>
</feature>
<accession>A0A9K3DML5</accession>
<evidence type="ECO:0000256" key="5">
    <source>
        <dbReference type="ARBA" id="ARBA00023204"/>
    </source>
</evidence>
<protein>
    <submittedName>
        <fullName evidence="9">Sister chromatid cohesion protein Pds5</fullName>
    </submittedName>
</protein>
<keyword evidence="5" id="KW-0234">DNA repair</keyword>
<dbReference type="Gramene" id="mRNA:HanXRQr2_Chr16g0725301">
    <property type="protein sequence ID" value="mRNA:HanXRQr2_Chr16g0725301"/>
    <property type="gene ID" value="HanXRQr2_Chr16g0725301"/>
</dbReference>
<feature type="region of interest" description="Disordered" evidence="8">
    <location>
        <begin position="465"/>
        <end position="515"/>
    </location>
</feature>
<evidence type="ECO:0000256" key="2">
    <source>
        <dbReference type="ARBA" id="ARBA00022618"/>
    </source>
</evidence>
<dbReference type="Gene3D" id="2.30.30.140">
    <property type="match status" value="1"/>
</dbReference>
<dbReference type="InterPro" id="IPR039776">
    <property type="entry name" value="Pds5"/>
</dbReference>